<sequence>MKKNLLFLTLFFLSLFQGVFAAPSFSHPVLGKAYEQVNLRIDQKTSKLLLDENSRKNIEQRKIQLWEILVSIDIAFGKHNAVKFKEQAKLFRDLYKGTMIFIQDLQNTIASPSFEKIQNVAGDTEITGESTEITYYADIFEWRNTANGNLFSQGNFSAAVCEIPFNTLLQVGKGNLSVIVKANDRPNCSKYPNVTDLSKTAFETIGKISSGRLQGTRNALGIVSKNYIKETIGNDVFSDLWIALDSNIPNTYLKNETLHITGKELAGKEYTILYLKSPTGKDITLGAKKQSDSRFEYNYPLEETGTYQIVLASGLGFNTSVFLEIVVLEDSLFSAKKLISPVKIPGKLEKLEVERVELPDLTATYFFRFSEKNFHILTIKSDTETFVYKGFWVIAMRGDALKSLDSEKPVSIKIESQESSTSFSHDTYTHPVTIFDKSMTLVSGHKEEKNENIVIAEENSNLVVRGIVSKGKNVKSDILLTLPNGNVERYTFDVSSIDTDGYMKREKVFEKIIPLKKKGFYLVEVNYDNGFAAYNWPLVYGDFLPAYPNDYDNVQKEIRATDNSIVALESLKFVNNIRAKSGKPALLLDDTLGSLAAIKSKDMALHNNLSHTDSSGNKIGGTAKNNNIMIAGVVGENIAGGNINFKVLLIGLANSGGHRANMLDDWKNMGVGYVVKNGQVYYTQVFGE</sequence>
<dbReference type="Gene3D" id="3.40.33.10">
    <property type="entry name" value="CAP"/>
    <property type="match status" value="1"/>
</dbReference>
<feature type="domain" description="SCP" evidence="2">
    <location>
        <begin position="572"/>
        <end position="686"/>
    </location>
</feature>
<feature type="domain" description="RlpA-like protein double-psi beta-barrel" evidence="3">
    <location>
        <begin position="136"/>
        <end position="213"/>
    </location>
</feature>
<organism evidence="4">
    <name type="scientific">uncultured bacterium</name>
    <name type="common">gcode 4</name>
    <dbReference type="NCBI Taxonomy" id="1234023"/>
    <lineage>
        <taxon>Bacteria</taxon>
        <taxon>environmental samples</taxon>
    </lineage>
</organism>
<comment type="caution">
    <text evidence="4">The sequence shown here is derived from an EMBL/GenBank/DDBJ whole genome shotgun (WGS) entry which is preliminary data.</text>
</comment>
<evidence type="ECO:0000313" key="4">
    <source>
        <dbReference type="EMBL" id="EKD30489.1"/>
    </source>
</evidence>
<dbReference type="InterPro" id="IPR014044">
    <property type="entry name" value="CAP_dom"/>
</dbReference>
<gene>
    <name evidence="4" type="ORF">ACD_78C00036G0001</name>
</gene>
<proteinExistence type="predicted"/>
<dbReference type="SUPFAM" id="SSF55797">
    <property type="entry name" value="PR-1-like"/>
    <property type="match status" value="1"/>
</dbReference>
<name>K1YYH6_9BACT</name>
<dbReference type="AlphaFoldDB" id="K1YYH6"/>
<reference evidence="4" key="1">
    <citation type="journal article" date="2012" name="Science">
        <title>Fermentation, hydrogen, and sulfur metabolism in multiple uncultivated bacterial phyla.</title>
        <authorList>
            <person name="Wrighton K.C."/>
            <person name="Thomas B.C."/>
            <person name="Sharon I."/>
            <person name="Miller C.S."/>
            <person name="Castelle C.J."/>
            <person name="VerBerkmoes N.C."/>
            <person name="Wilkins M.J."/>
            <person name="Hettich R.L."/>
            <person name="Lipton M.S."/>
            <person name="Williams K.H."/>
            <person name="Long P.E."/>
            <person name="Banfield J.F."/>
        </authorList>
    </citation>
    <scope>NUCLEOTIDE SEQUENCE [LARGE SCALE GENOMIC DNA]</scope>
</reference>
<dbReference type="Pfam" id="PF00188">
    <property type="entry name" value="CAP"/>
    <property type="match status" value="1"/>
</dbReference>
<keyword evidence="1" id="KW-0732">Signal</keyword>
<accession>K1YYH6</accession>
<dbReference type="InterPro" id="IPR009009">
    <property type="entry name" value="RlpA-like_DPBB"/>
</dbReference>
<evidence type="ECO:0000256" key="1">
    <source>
        <dbReference type="SAM" id="SignalP"/>
    </source>
</evidence>
<dbReference type="PANTHER" id="PTHR31157:SF1">
    <property type="entry name" value="SCP DOMAIN-CONTAINING PROTEIN"/>
    <property type="match status" value="1"/>
</dbReference>
<evidence type="ECO:0000259" key="2">
    <source>
        <dbReference type="Pfam" id="PF00188"/>
    </source>
</evidence>
<dbReference type="EMBL" id="AMFJ01034036">
    <property type="protein sequence ID" value="EKD30489.1"/>
    <property type="molecule type" value="Genomic_DNA"/>
</dbReference>
<protein>
    <recommendedName>
        <fullName evidence="5">SCP domain-containing protein</fullName>
    </recommendedName>
</protein>
<dbReference type="PANTHER" id="PTHR31157">
    <property type="entry name" value="SCP DOMAIN-CONTAINING PROTEIN"/>
    <property type="match status" value="1"/>
</dbReference>
<evidence type="ECO:0008006" key="5">
    <source>
        <dbReference type="Google" id="ProtNLM"/>
    </source>
</evidence>
<dbReference type="CDD" id="cd05379">
    <property type="entry name" value="CAP_bacterial"/>
    <property type="match status" value="1"/>
</dbReference>
<dbReference type="Gene3D" id="2.40.40.10">
    <property type="entry name" value="RlpA-like domain"/>
    <property type="match status" value="1"/>
</dbReference>
<dbReference type="InterPro" id="IPR036908">
    <property type="entry name" value="RlpA-like_sf"/>
</dbReference>
<dbReference type="Pfam" id="PF03330">
    <property type="entry name" value="DPBB_1"/>
    <property type="match status" value="1"/>
</dbReference>
<feature type="signal peptide" evidence="1">
    <location>
        <begin position="1"/>
        <end position="21"/>
    </location>
</feature>
<dbReference type="InterPro" id="IPR035940">
    <property type="entry name" value="CAP_sf"/>
</dbReference>
<evidence type="ECO:0000259" key="3">
    <source>
        <dbReference type="Pfam" id="PF03330"/>
    </source>
</evidence>
<feature type="chain" id="PRO_5023011010" description="SCP domain-containing protein" evidence="1">
    <location>
        <begin position="22"/>
        <end position="688"/>
    </location>
</feature>